<proteinExistence type="predicted"/>
<feature type="domain" description="Terminase large subunit-like ATPase" evidence="1">
    <location>
        <begin position="65"/>
        <end position="210"/>
    </location>
</feature>
<accession>A0A1E3R5V8</accession>
<dbReference type="InterPro" id="IPR005021">
    <property type="entry name" value="Terminase_largesu-like"/>
</dbReference>
<dbReference type="OrthoDB" id="3197057at2"/>
<sequence length="487" mass="53750">MRAGPKGTVKADPLDFSGWPTGRARRRVRFVGEYLVTPRGVGAKEPFDLRTFQREIIAGAFAPSIRTALVSLPRANGKTMMAAALSLAELFVGPPSAEVLVVASDQRQANITLRYAKRMVELNPDLEERVQVYADRLVLPENDAMLLPLPAEPGALHGHDPSLLIVDELHVVTEEVWEAVTSVTGKRPESLTLAISTPASSPDSVMWKLVEHGRRGDDPAFYLKEYAAPEGCAADDRKAWRIANPALACKRPFLSEDGIESVRRTISEARFRQLRLGQWVTGVEAWLPWGAWDACAAHPERSIGRRERVVLAFDGSASGDSTALVGCTLDGHLWVEGLWENPGDPRWRVPRETVDQAVDMAFDRYDVIELACDPWGWRSEIEAWANRHGEKRVLEWNTAAAQRMAPATDRLYQAVATKSVTHDGDPRLAAHVAHCVAKRTPMGDLVSKDKRGSPRKIDAAVAAIVAFDRAAFHATKPTRKRTRSFAA</sequence>
<dbReference type="InterPro" id="IPR046462">
    <property type="entry name" value="TerL_nuclease"/>
</dbReference>
<comment type="caution">
    <text evidence="3">The sequence shown here is derived from an EMBL/GenBank/DDBJ whole genome shotgun (WGS) entry which is preliminary data.</text>
</comment>
<dbReference type="InterPro" id="IPR046461">
    <property type="entry name" value="TerL_ATPase"/>
</dbReference>
<evidence type="ECO:0000259" key="1">
    <source>
        <dbReference type="Pfam" id="PF03354"/>
    </source>
</evidence>
<dbReference type="PANTHER" id="PTHR41287:SF1">
    <property type="entry name" value="PROTEIN YMFN"/>
    <property type="match status" value="1"/>
</dbReference>
<dbReference type="PANTHER" id="PTHR41287">
    <property type="match status" value="1"/>
</dbReference>
<reference evidence="4" key="1">
    <citation type="submission" date="2016-09" db="EMBL/GenBank/DDBJ databases">
        <authorList>
            <person name="Greninger A.L."/>
            <person name="Jerome K.R."/>
            <person name="Mcnair B."/>
            <person name="Wallis C."/>
            <person name="Fang F."/>
        </authorList>
    </citation>
    <scope>NUCLEOTIDE SEQUENCE [LARGE SCALE GENOMIC DNA]</scope>
    <source>
        <strain evidence="4">M7</strain>
    </source>
</reference>
<dbReference type="Pfam" id="PF20441">
    <property type="entry name" value="TerL_nuclease"/>
    <property type="match status" value="2"/>
</dbReference>
<feature type="domain" description="Terminase large subunit-like endonuclease" evidence="2">
    <location>
        <begin position="217"/>
        <end position="335"/>
    </location>
</feature>
<dbReference type="Pfam" id="PF03354">
    <property type="entry name" value="TerL_ATPase"/>
    <property type="match status" value="1"/>
</dbReference>
<name>A0A1E3R5V8_9MYCO</name>
<dbReference type="RefSeq" id="WP_069407513.1">
    <property type="nucleotide sequence ID" value="NZ_MIGZ01000189.1"/>
</dbReference>
<dbReference type="GO" id="GO:0004519">
    <property type="term" value="F:endonuclease activity"/>
    <property type="evidence" value="ECO:0007669"/>
    <property type="project" value="InterPro"/>
</dbReference>
<keyword evidence="4" id="KW-1185">Reference proteome</keyword>
<evidence type="ECO:0000313" key="3">
    <source>
        <dbReference type="EMBL" id="ODQ85326.1"/>
    </source>
</evidence>
<evidence type="ECO:0000313" key="4">
    <source>
        <dbReference type="Proteomes" id="UP000094243"/>
    </source>
</evidence>
<feature type="domain" description="Terminase large subunit-like endonuclease" evidence="2">
    <location>
        <begin position="363"/>
        <end position="473"/>
    </location>
</feature>
<dbReference type="InterPro" id="IPR027417">
    <property type="entry name" value="P-loop_NTPase"/>
</dbReference>
<dbReference type="Gene3D" id="3.40.50.300">
    <property type="entry name" value="P-loop containing nucleotide triphosphate hydrolases"/>
    <property type="match status" value="1"/>
</dbReference>
<dbReference type="Proteomes" id="UP000094243">
    <property type="component" value="Unassembled WGS sequence"/>
</dbReference>
<gene>
    <name evidence="3" type="ORF">BHQ17_23700</name>
</gene>
<protein>
    <submittedName>
        <fullName evidence="3">Terminase large subunit</fullName>
    </submittedName>
</protein>
<evidence type="ECO:0000259" key="2">
    <source>
        <dbReference type="Pfam" id="PF20441"/>
    </source>
</evidence>
<dbReference type="AlphaFoldDB" id="A0A1E3R5V8"/>
<dbReference type="EMBL" id="MIGZ01000189">
    <property type="protein sequence ID" value="ODQ85326.1"/>
    <property type="molecule type" value="Genomic_DNA"/>
</dbReference>
<organism evidence="3 4">
    <name type="scientific">Mycolicibacterium holsaticum</name>
    <dbReference type="NCBI Taxonomy" id="152142"/>
    <lineage>
        <taxon>Bacteria</taxon>
        <taxon>Bacillati</taxon>
        <taxon>Actinomycetota</taxon>
        <taxon>Actinomycetes</taxon>
        <taxon>Mycobacteriales</taxon>
        <taxon>Mycobacteriaceae</taxon>
        <taxon>Mycolicibacterium</taxon>
    </lineage>
</organism>